<sequence length="53" mass="5648">MADGAVGTTPRRVGWGWVGGTKQAYLGWHEGDDRTVAALARPSLGIKYHGPAR</sequence>
<evidence type="ECO:0000313" key="1">
    <source>
        <dbReference type="EMBL" id="BCB75317.1"/>
    </source>
</evidence>
<gene>
    <name evidence="1" type="ORF">Pflav_017270</name>
</gene>
<reference evidence="1 2" key="1">
    <citation type="submission" date="2020-03" db="EMBL/GenBank/DDBJ databases">
        <title>Whole genome shotgun sequence of Phytohabitans flavus NBRC 107702.</title>
        <authorList>
            <person name="Komaki H."/>
            <person name="Tamura T."/>
        </authorList>
    </citation>
    <scope>NUCLEOTIDE SEQUENCE [LARGE SCALE GENOMIC DNA]</scope>
    <source>
        <strain evidence="1 2">NBRC 107702</strain>
    </source>
</reference>
<dbReference type="KEGG" id="pfla:Pflav_017270"/>
<name>A0A6F8XND5_9ACTN</name>
<accession>A0A6F8XND5</accession>
<organism evidence="1 2">
    <name type="scientific">Phytohabitans flavus</name>
    <dbReference type="NCBI Taxonomy" id="1076124"/>
    <lineage>
        <taxon>Bacteria</taxon>
        <taxon>Bacillati</taxon>
        <taxon>Actinomycetota</taxon>
        <taxon>Actinomycetes</taxon>
        <taxon>Micromonosporales</taxon>
        <taxon>Micromonosporaceae</taxon>
    </lineage>
</organism>
<dbReference type="EMBL" id="AP022870">
    <property type="protein sequence ID" value="BCB75317.1"/>
    <property type="molecule type" value="Genomic_DNA"/>
</dbReference>
<proteinExistence type="predicted"/>
<protein>
    <submittedName>
        <fullName evidence="1">Uncharacterized protein</fullName>
    </submittedName>
</protein>
<keyword evidence="2" id="KW-1185">Reference proteome</keyword>
<dbReference type="RefSeq" id="WP_173035036.1">
    <property type="nucleotide sequence ID" value="NZ_AP022870.1"/>
</dbReference>
<reference evidence="1 2" key="2">
    <citation type="submission" date="2020-03" db="EMBL/GenBank/DDBJ databases">
        <authorList>
            <person name="Ichikawa N."/>
            <person name="Kimura A."/>
            <person name="Kitahashi Y."/>
            <person name="Uohara A."/>
        </authorList>
    </citation>
    <scope>NUCLEOTIDE SEQUENCE [LARGE SCALE GENOMIC DNA]</scope>
    <source>
        <strain evidence="1 2">NBRC 107702</strain>
    </source>
</reference>
<evidence type="ECO:0000313" key="2">
    <source>
        <dbReference type="Proteomes" id="UP000502508"/>
    </source>
</evidence>
<dbReference type="AlphaFoldDB" id="A0A6F8XND5"/>
<dbReference type="Proteomes" id="UP000502508">
    <property type="component" value="Chromosome"/>
</dbReference>